<dbReference type="EMBL" id="BART01007595">
    <property type="protein sequence ID" value="GAG60212.1"/>
    <property type="molecule type" value="Genomic_DNA"/>
</dbReference>
<dbReference type="AlphaFoldDB" id="X0ZQ59"/>
<evidence type="ECO:0000256" key="1">
    <source>
        <dbReference type="SAM" id="Phobius"/>
    </source>
</evidence>
<accession>X0ZQ59</accession>
<proteinExistence type="predicted"/>
<feature type="transmembrane region" description="Helical" evidence="1">
    <location>
        <begin position="12"/>
        <end position="33"/>
    </location>
</feature>
<protein>
    <submittedName>
        <fullName evidence="2">Uncharacterized protein</fullName>
    </submittedName>
</protein>
<reference evidence="2" key="1">
    <citation type="journal article" date="2014" name="Front. Microbiol.">
        <title>High frequency of phylogenetically diverse reductive dehalogenase-homologous genes in deep subseafloor sedimentary metagenomes.</title>
        <authorList>
            <person name="Kawai M."/>
            <person name="Futagami T."/>
            <person name="Toyoda A."/>
            <person name="Takaki Y."/>
            <person name="Nishi S."/>
            <person name="Hori S."/>
            <person name="Arai W."/>
            <person name="Tsubouchi T."/>
            <person name="Morono Y."/>
            <person name="Uchiyama I."/>
            <person name="Ito T."/>
            <person name="Fujiyama A."/>
            <person name="Inagaki F."/>
            <person name="Takami H."/>
        </authorList>
    </citation>
    <scope>NUCLEOTIDE SEQUENCE</scope>
    <source>
        <strain evidence="2">Expedition CK06-06</strain>
    </source>
</reference>
<gene>
    <name evidence="2" type="ORF">S01H4_17259</name>
</gene>
<keyword evidence="1" id="KW-1133">Transmembrane helix</keyword>
<comment type="caution">
    <text evidence="2">The sequence shown here is derived from an EMBL/GenBank/DDBJ whole genome shotgun (WGS) entry which is preliminary data.</text>
</comment>
<sequence length="36" mass="4184">LPKDKNPGWRRSLGWCVLSPFYFKILELGLFTVTNS</sequence>
<name>X0ZQ59_9ZZZZ</name>
<keyword evidence="1" id="KW-0812">Transmembrane</keyword>
<evidence type="ECO:0000313" key="2">
    <source>
        <dbReference type="EMBL" id="GAG60212.1"/>
    </source>
</evidence>
<organism evidence="2">
    <name type="scientific">marine sediment metagenome</name>
    <dbReference type="NCBI Taxonomy" id="412755"/>
    <lineage>
        <taxon>unclassified sequences</taxon>
        <taxon>metagenomes</taxon>
        <taxon>ecological metagenomes</taxon>
    </lineage>
</organism>
<keyword evidence="1" id="KW-0472">Membrane</keyword>
<feature type="non-terminal residue" evidence="2">
    <location>
        <position position="1"/>
    </location>
</feature>